<dbReference type="STRING" id="235279.HH_1192"/>
<sequence>MNAQQYFIITQKHFLFLLCLVCTIAFYGCIQSQQEKAQKQAIEGYMQGLFGGDLNKFVQYSSYGYALDSMNQRNLANLFVSAESTRAKINGGYKNVEILSITQPPISQEQDSQVQIQKSYDDSQYNDTNRDNKPMPTARANVRVVFGKGTLTSDIELVNYEANKWIINTMLTLK</sequence>
<keyword evidence="1" id="KW-0472">Membrane</keyword>
<organism evidence="2 3">
    <name type="scientific">Helicobacter hepaticus (strain ATCC 51449 / 3B1)</name>
    <dbReference type="NCBI Taxonomy" id="235279"/>
    <lineage>
        <taxon>Bacteria</taxon>
        <taxon>Pseudomonadati</taxon>
        <taxon>Campylobacterota</taxon>
        <taxon>Epsilonproteobacteria</taxon>
        <taxon>Campylobacterales</taxon>
        <taxon>Helicobacteraceae</taxon>
        <taxon>Helicobacter</taxon>
    </lineage>
</organism>
<reference evidence="2 3" key="1">
    <citation type="journal article" date="2003" name="Proc. Natl. Acad. Sci. U.S.A.">
        <title>The complete genome sequence of the carcinogenic bacterium Helicobacter hepaticus.</title>
        <authorList>
            <person name="Suerbaum S."/>
            <person name="Josenhans C."/>
            <person name="Sterzenbach T."/>
            <person name="Drescher B."/>
            <person name="Brandt P."/>
            <person name="Bell M."/>
            <person name="Droege M."/>
            <person name="Fartmann B."/>
            <person name="Fischer H.-P."/>
            <person name="Ge Z."/>
            <person name="Hoerster A."/>
            <person name="Holland R."/>
            <person name="Klein K."/>
            <person name="Koenig J."/>
            <person name="Macko L."/>
            <person name="Mendz G.L."/>
            <person name="Nyakatura G."/>
            <person name="Schauer D.B."/>
            <person name="Shen Z."/>
            <person name="Weber J."/>
            <person name="Frosch M."/>
            <person name="Fox J.G."/>
        </authorList>
    </citation>
    <scope>NUCLEOTIDE SEQUENCE [LARGE SCALE GENOMIC DNA]</scope>
    <source>
        <strain evidence="3">ATCC 51449 / 3B1</strain>
    </source>
</reference>
<keyword evidence="3" id="KW-1185">Reference proteome</keyword>
<evidence type="ECO:0008006" key="4">
    <source>
        <dbReference type="Google" id="ProtNLM"/>
    </source>
</evidence>
<gene>
    <name evidence="2" type="ordered locus">HH_1192</name>
</gene>
<keyword evidence="1" id="KW-0812">Transmembrane</keyword>
<dbReference type="AlphaFoldDB" id="Q7VGX6"/>
<evidence type="ECO:0000256" key="1">
    <source>
        <dbReference type="SAM" id="Phobius"/>
    </source>
</evidence>
<dbReference type="EMBL" id="AE017125">
    <property type="protein sequence ID" value="AAP77789.1"/>
    <property type="molecule type" value="Genomic_DNA"/>
</dbReference>
<evidence type="ECO:0000313" key="3">
    <source>
        <dbReference type="Proteomes" id="UP000002495"/>
    </source>
</evidence>
<accession>Q7VGX6</accession>
<feature type="transmembrane region" description="Helical" evidence="1">
    <location>
        <begin position="6"/>
        <end position="30"/>
    </location>
</feature>
<proteinExistence type="predicted"/>
<dbReference type="HOGENOM" id="CLU_131445_0_0_7"/>
<dbReference type="RefSeq" id="WP_011116032.1">
    <property type="nucleotide sequence ID" value="NC_004917.1"/>
</dbReference>
<dbReference type="Proteomes" id="UP000002495">
    <property type="component" value="Chromosome"/>
</dbReference>
<evidence type="ECO:0000313" key="2">
    <source>
        <dbReference type="EMBL" id="AAP77789.1"/>
    </source>
</evidence>
<name>Q7VGX6_HELHP</name>
<protein>
    <recommendedName>
        <fullName evidence="4">DUF4878 domain-containing protein</fullName>
    </recommendedName>
</protein>
<dbReference type="KEGG" id="hhe:HH_1192"/>
<keyword evidence="1" id="KW-1133">Transmembrane helix</keyword>